<dbReference type="RefSeq" id="XP_020432296.1">
    <property type="nucleotide sequence ID" value="XM_020577848.1"/>
</dbReference>
<dbReference type="PANTHER" id="PTHR31378:SF17">
    <property type="match status" value="1"/>
</dbReference>
<dbReference type="InterPro" id="IPR056645">
    <property type="entry name" value="DUF7743"/>
</dbReference>
<dbReference type="InterPro" id="IPR054484">
    <property type="entry name" value="ComC_SSD"/>
</dbReference>
<organism evidence="4 5">
    <name type="scientific">Heterostelium pallidum (strain ATCC 26659 / Pp 5 / PN500)</name>
    <name type="common">Cellular slime mold</name>
    <name type="synonym">Polysphondylium pallidum</name>
    <dbReference type="NCBI Taxonomy" id="670386"/>
    <lineage>
        <taxon>Eukaryota</taxon>
        <taxon>Amoebozoa</taxon>
        <taxon>Evosea</taxon>
        <taxon>Eumycetozoa</taxon>
        <taxon>Dictyostelia</taxon>
        <taxon>Acytosteliales</taxon>
        <taxon>Acytosteliaceae</taxon>
        <taxon>Heterostelium</taxon>
    </lineage>
</organism>
<dbReference type="InParanoid" id="D3BE45"/>
<evidence type="ECO:0000313" key="4">
    <source>
        <dbReference type="EMBL" id="EFA80176.1"/>
    </source>
</evidence>
<name>D3BE45_HETP5</name>
<keyword evidence="1" id="KW-1133">Transmembrane helix</keyword>
<sequence length="1297" mass="146479">MKYTIFAFIFISFYLEETNLCDKSGVSVLLSANYIVRPDNFEIYGVGGVNFSFVNSYQDSVTNQVLFFQLSAFANSISYLSLKYTNSTYENQTFTDFYQIQCEGIAASLEFKIGNVSTLSMIDPYTMAFYIQFNIDLNSQTGSLPYSYNIKPYMDSPYRCELTLVKSNNVFLAKVYLEPSYTILEPRLTINFTLSSYNRTFSFASPFPWDSNTLNLFKDSSAVRYVSYFTYPNITLSYSEDFTFQMQTMNKFSLLAIENVNLTRFFYKSPEASFYQQYRFVHRDSEASYYIGGYQYETSNMSNFESVECSKYSLVVYDTVYLSKFPLSIVSTSTLKQFTNDSLGVTFVRSEFVTNYLQQVKVDTGTVSRSFLKTIISYPFARNSSGFFYKFEDSMSSNFSGKYISSSINLKTDSNISIVSNSKSLIKTSKYNIKKIELIPVTSYYFIFRISIESNFDIRYISFGETDFLYSSDLIFGDSYNGIYEKLLKISKPSSFSVRLLDELGNSYSIQSGQAYNSDFLVLPYYRPFNLNAMFDKDNITYFSFKNSLWDIKANYSNTLYFNFSNSYPDLTPTITFNDKYQFQGFYHPVLRLYTIQFDASFPIMNGALEYSISDLIIGSIIPSSLIQLNSSLTVVNSDGISPALLFYLKAFPSTNEIYNQKVSVGWILGVSDPLGFESGSFDVVSDVDANPYKVRFDKVNLENGTLIHGTYRVSIPLYNIGIAKKLSISNLILVNQKKRVQDFNPLVGILDKYSDQLKISINYTVEYISNNPKIDSLTFTDSVEIYGPNRAVDFTMIVNYGSNSYRDFDRPIFVLTSENGQSFNMTTSLARGGGSSQGTYTATAQLPYGFGWRRIYVSVYGIVDAKSNYNAYLPTDLRDAGLPFFIVRKTKMTVPIIESSSLLSSLGGSLTIYGKQFGIPKDDIRCFINYNDGIGYQQIDADFLSSVVLQFNNKIKQTNSSSVDIVVTRNKIESNIFKIYLFKAQLDPIPSNICPGSPQCSNHGVCRSSGCECQKPWYGPSCSSQIIIIPTPPAQPDPSTNVTIFDPTNTNINNISSRIQVIEVREIDSIMNIVNSYKLSNWNLNDLSNQTDHPKYLYQSLLEGTNTTVNISIEFFNDSRSIDFGGQQILISPSSIKYSINISSFNFQLKTNMLQVVLEATIQGSDSESCSSKQIGSNNSTNDVKWIKMNIDKTSLYGRFISYGIVDTRVVSIDNRVLDIGNQTESSQYRSTTIGITVPYFENSALLDPDFSYLIDVDGEDVDQLCSSKSDKKLSNGIIAAIVVAAVVFITIVLAK</sequence>
<dbReference type="Proteomes" id="UP000001396">
    <property type="component" value="Unassembled WGS sequence"/>
</dbReference>
<protein>
    <recommendedName>
        <fullName evidence="2 3">EGF-like domain-containing protein</fullName>
    </recommendedName>
</protein>
<dbReference type="PROSITE" id="PS01186">
    <property type="entry name" value="EGF_2"/>
    <property type="match status" value="1"/>
</dbReference>
<keyword evidence="1" id="KW-0812">Transmembrane</keyword>
<dbReference type="Pfam" id="PF23034">
    <property type="entry name" value="DUF7035"/>
    <property type="match status" value="1"/>
</dbReference>
<dbReference type="Pfam" id="PF25820">
    <property type="entry name" value="DUF7949"/>
    <property type="match status" value="1"/>
</dbReference>
<dbReference type="InterPro" id="IPR000742">
    <property type="entry name" value="EGF"/>
</dbReference>
<keyword evidence="1" id="KW-0472">Membrane</keyword>
<evidence type="ECO:0000256" key="1">
    <source>
        <dbReference type="SAM" id="Phobius"/>
    </source>
</evidence>
<dbReference type="Pfam" id="PF22933">
    <property type="entry name" value="ComC_SSD"/>
    <property type="match status" value="1"/>
</dbReference>
<dbReference type="GeneID" id="31362479"/>
<dbReference type="Pfam" id="PF24893">
    <property type="entry name" value="DUF7743"/>
    <property type="match status" value="1"/>
</dbReference>
<evidence type="ECO:0000259" key="2">
    <source>
        <dbReference type="PROSITE" id="PS00022"/>
    </source>
</evidence>
<gene>
    <name evidence="4" type="ORF">PPL_06998</name>
</gene>
<evidence type="ECO:0000259" key="3">
    <source>
        <dbReference type="PROSITE" id="PS01186"/>
    </source>
</evidence>
<accession>D3BE45</accession>
<dbReference type="EMBL" id="ADBJ01000031">
    <property type="protein sequence ID" value="EFA80176.1"/>
    <property type="molecule type" value="Genomic_DNA"/>
</dbReference>
<dbReference type="InterPro" id="IPR057709">
    <property type="entry name" value="DUF7949"/>
</dbReference>
<dbReference type="InterPro" id="IPR055462">
    <property type="entry name" value="DUF7034"/>
</dbReference>
<comment type="caution">
    <text evidence="4">The sequence shown here is derived from an EMBL/GenBank/DDBJ whole genome shotgun (WGS) entry which is preliminary data.</text>
</comment>
<dbReference type="Pfam" id="PF23033">
    <property type="entry name" value="DUF7034"/>
    <property type="match status" value="1"/>
</dbReference>
<keyword evidence="5" id="KW-1185">Reference proteome</keyword>
<dbReference type="FunCoup" id="D3BE45">
    <property type="interactions" value="923"/>
</dbReference>
<feature type="transmembrane region" description="Helical" evidence="1">
    <location>
        <begin position="1275"/>
        <end position="1296"/>
    </location>
</feature>
<dbReference type="PANTHER" id="PTHR31378">
    <property type="entry name" value="EGF-LIKE DOMAIN-CONTAINING PROTEIN-RELATED-RELATED"/>
    <property type="match status" value="1"/>
</dbReference>
<evidence type="ECO:0000313" key="5">
    <source>
        <dbReference type="Proteomes" id="UP000001396"/>
    </source>
</evidence>
<dbReference type="PROSITE" id="PS00022">
    <property type="entry name" value="EGF_1"/>
    <property type="match status" value="1"/>
</dbReference>
<dbReference type="InterPro" id="IPR055463">
    <property type="entry name" value="DUF7035"/>
</dbReference>
<proteinExistence type="predicted"/>
<feature type="domain" description="EGF-like" evidence="2 3">
    <location>
        <begin position="1012"/>
        <end position="1023"/>
    </location>
</feature>
<reference evidence="4 5" key="1">
    <citation type="journal article" date="2011" name="Genome Res.">
        <title>Phylogeny-wide analysis of social amoeba genomes highlights ancient origins for complex intercellular communication.</title>
        <authorList>
            <person name="Heidel A.J."/>
            <person name="Lawal H.M."/>
            <person name="Felder M."/>
            <person name="Schilde C."/>
            <person name="Helps N.R."/>
            <person name="Tunggal B."/>
            <person name="Rivero F."/>
            <person name="John U."/>
            <person name="Schleicher M."/>
            <person name="Eichinger L."/>
            <person name="Platzer M."/>
            <person name="Noegel A.A."/>
            <person name="Schaap P."/>
            <person name="Gloeckner G."/>
        </authorList>
    </citation>
    <scope>NUCLEOTIDE SEQUENCE [LARGE SCALE GENOMIC DNA]</scope>
    <source>
        <strain evidence="5">ATCC 26659 / Pp 5 / PN500</strain>
    </source>
</reference>